<organism evidence="1 2">
    <name type="scientific">Cylindrospermopsis raciborskii CS-505</name>
    <dbReference type="NCBI Taxonomy" id="533240"/>
    <lineage>
        <taxon>Bacteria</taxon>
        <taxon>Bacillati</taxon>
        <taxon>Cyanobacteriota</taxon>
        <taxon>Cyanophyceae</taxon>
        <taxon>Nostocales</taxon>
        <taxon>Aphanizomenonaceae</taxon>
        <taxon>Cylindrospermopsis</taxon>
    </lineage>
</organism>
<reference evidence="1 2" key="1">
    <citation type="submission" date="2016-05" db="EMBL/GenBank/DDBJ databases">
        <title>First complete genome of the cyanobacterium Cylindrospermopsis raciborskii CS505, containing a circular chromosome and a single extrachromosomal element.</title>
        <authorList>
            <person name="Fuentes J."/>
            <person name="Tamames J."/>
            <person name="Allen E."/>
            <person name="Plominski A."/>
            <person name="Vasquez M."/>
        </authorList>
    </citation>
    <scope>NUCLEOTIDE SEQUENCE [LARGE SCALE GENOMIC DNA]</scope>
    <source>
        <strain evidence="1 2">CS505</strain>
    </source>
</reference>
<accession>A0A853MDY4</accession>
<dbReference type="Proteomes" id="UP000093903">
    <property type="component" value="Unassembled WGS sequence"/>
</dbReference>
<dbReference type="AlphaFoldDB" id="A0A853MDY4"/>
<gene>
    <name evidence="1" type="ORF">A9P98_10810</name>
</gene>
<comment type="caution">
    <text evidence="1">The sequence shown here is derived from an EMBL/GenBank/DDBJ whole genome shotgun (WGS) entry which is preliminary data.</text>
</comment>
<dbReference type="EMBL" id="LYXA01000001">
    <property type="protein sequence ID" value="OBU76752.1"/>
    <property type="molecule type" value="Genomic_DNA"/>
</dbReference>
<evidence type="ECO:0000313" key="2">
    <source>
        <dbReference type="Proteomes" id="UP000093903"/>
    </source>
</evidence>
<protein>
    <submittedName>
        <fullName evidence="1">Uncharacterized protein</fullName>
    </submittedName>
</protein>
<sequence>MALGDSNTVTIGQEVYVSGFPSKQDFTFRGVVGGGVWVGVFGFSPPGELLEVGVGTFPPVKTCRV</sequence>
<name>A0A853MDY4_9CYAN</name>
<proteinExistence type="predicted"/>
<evidence type="ECO:0000313" key="1">
    <source>
        <dbReference type="EMBL" id="OBU76752.1"/>
    </source>
</evidence>